<feature type="region of interest" description="Disordered" evidence="4">
    <location>
        <begin position="160"/>
        <end position="208"/>
    </location>
</feature>
<dbReference type="Pfam" id="PF00550">
    <property type="entry name" value="PP-binding"/>
    <property type="match status" value="1"/>
</dbReference>
<feature type="region of interest" description="Disordered" evidence="4">
    <location>
        <begin position="981"/>
        <end position="1015"/>
    </location>
</feature>
<evidence type="ECO:0000256" key="3">
    <source>
        <dbReference type="ARBA" id="ARBA00022553"/>
    </source>
</evidence>
<dbReference type="Gene3D" id="1.10.1200.10">
    <property type="entry name" value="ACP-like"/>
    <property type="match status" value="1"/>
</dbReference>
<dbReference type="PANTHER" id="PTHR45527">
    <property type="entry name" value="NONRIBOSOMAL PEPTIDE SYNTHETASE"/>
    <property type="match status" value="1"/>
</dbReference>
<dbReference type="InterPro" id="IPR045851">
    <property type="entry name" value="AMP-bd_C_sf"/>
</dbReference>
<comment type="caution">
    <text evidence="6">The sequence shown here is derived from an EMBL/GenBank/DDBJ whole genome shotgun (WGS) entry which is preliminary data.</text>
</comment>
<dbReference type="InterPro" id="IPR010071">
    <property type="entry name" value="AA_adenyl_dom"/>
</dbReference>
<evidence type="ECO:0000313" key="7">
    <source>
        <dbReference type="Proteomes" id="UP001604282"/>
    </source>
</evidence>
<feature type="compositionally biased region" description="Pro residues" evidence="4">
    <location>
        <begin position="989"/>
        <end position="999"/>
    </location>
</feature>
<dbReference type="Gene3D" id="3.30.559.10">
    <property type="entry name" value="Chloramphenicol acetyltransferase-like domain"/>
    <property type="match status" value="1"/>
</dbReference>
<dbReference type="InterPro" id="IPR020806">
    <property type="entry name" value="PKS_PP-bd"/>
</dbReference>
<dbReference type="InterPro" id="IPR036736">
    <property type="entry name" value="ACP-like_sf"/>
</dbReference>
<dbReference type="Pfam" id="PF13193">
    <property type="entry name" value="AMP-binding_C"/>
    <property type="match status" value="1"/>
</dbReference>
<dbReference type="EMBL" id="JBICZW010000006">
    <property type="protein sequence ID" value="MFG3189738.1"/>
    <property type="molecule type" value="Genomic_DNA"/>
</dbReference>
<feature type="compositionally biased region" description="Low complexity" evidence="4">
    <location>
        <begin position="618"/>
        <end position="633"/>
    </location>
</feature>
<proteinExistence type="predicted"/>
<dbReference type="InterPro" id="IPR006162">
    <property type="entry name" value="Ppantetheine_attach_site"/>
</dbReference>
<evidence type="ECO:0000256" key="1">
    <source>
        <dbReference type="ARBA" id="ARBA00001957"/>
    </source>
</evidence>
<evidence type="ECO:0000259" key="5">
    <source>
        <dbReference type="PROSITE" id="PS50075"/>
    </source>
</evidence>
<evidence type="ECO:0000256" key="2">
    <source>
        <dbReference type="ARBA" id="ARBA00022450"/>
    </source>
</evidence>
<dbReference type="RefSeq" id="WP_392881455.1">
    <property type="nucleotide sequence ID" value="NZ_JBICZW010000006.1"/>
</dbReference>
<comment type="cofactor">
    <cofactor evidence="1">
        <name>pantetheine 4'-phosphate</name>
        <dbReference type="ChEBI" id="CHEBI:47942"/>
    </cofactor>
</comment>
<dbReference type="SUPFAM" id="SSF47336">
    <property type="entry name" value="ACP-like"/>
    <property type="match status" value="1"/>
</dbReference>
<dbReference type="Gene3D" id="3.30.559.30">
    <property type="entry name" value="Nonribosomal peptide synthetase, condensation domain"/>
    <property type="match status" value="1"/>
</dbReference>
<keyword evidence="2" id="KW-0596">Phosphopantetheine</keyword>
<keyword evidence="7" id="KW-1185">Reference proteome</keyword>
<feature type="region of interest" description="Disordered" evidence="4">
    <location>
        <begin position="618"/>
        <end position="638"/>
    </location>
</feature>
<dbReference type="NCBIfam" id="TIGR01733">
    <property type="entry name" value="AA-adenyl-dom"/>
    <property type="match status" value="1"/>
</dbReference>
<evidence type="ECO:0000256" key="4">
    <source>
        <dbReference type="SAM" id="MobiDB-lite"/>
    </source>
</evidence>
<dbReference type="InterPro" id="IPR000873">
    <property type="entry name" value="AMP-dep_synth/lig_dom"/>
</dbReference>
<evidence type="ECO:0000313" key="6">
    <source>
        <dbReference type="EMBL" id="MFG3189738.1"/>
    </source>
</evidence>
<keyword evidence="3" id="KW-0597">Phosphoprotein</keyword>
<dbReference type="PANTHER" id="PTHR45527:SF1">
    <property type="entry name" value="FATTY ACID SYNTHASE"/>
    <property type="match status" value="1"/>
</dbReference>
<dbReference type="Pfam" id="PF00501">
    <property type="entry name" value="AMP-binding"/>
    <property type="match status" value="1"/>
</dbReference>
<dbReference type="SMART" id="SM00823">
    <property type="entry name" value="PKS_PP"/>
    <property type="match status" value="1"/>
</dbReference>
<dbReference type="InterPro" id="IPR023213">
    <property type="entry name" value="CAT-like_dom_sf"/>
</dbReference>
<organism evidence="6 7">
    <name type="scientific">Streptomyces omiyaensis</name>
    <dbReference type="NCBI Taxonomy" id="68247"/>
    <lineage>
        <taxon>Bacteria</taxon>
        <taxon>Bacillati</taxon>
        <taxon>Actinomycetota</taxon>
        <taxon>Actinomycetes</taxon>
        <taxon>Kitasatosporales</taxon>
        <taxon>Streptomycetaceae</taxon>
        <taxon>Streptomyces</taxon>
    </lineage>
</organism>
<dbReference type="Pfam" id="PF00668">
    <property type="entry name" value="Condensation"/>
    <property type="match status" value="2"/>
</dbReference>
<name>A0ABW7BUN0_9ACTN</name>
<feature type="compositionally biased region" description="Low complexity" evidence="4">
    <location>
        <begin position="165"/>
        <end position="194"/>
    </location>
</feature>
<dbReference type="SUPFAM" id="SSF52777">
    <property type="entry name" value="CoA-dependent acyltransferases"/>
    <property type="match status" value="2"/>
</dbReference>
<dbReference type="Gene3D" id="3.40.50.980">
    <property type="match status" value="2"/>
</dbReference>
<dbReference type="SUPFAM" id="SSF56801">
    <property type="entry name" value="Acetyl-CoA synthetase-like"/>
    <property type="match status" value="1"/>
</dbReference>
<dbReference type="Proteomes" id="UP001604282">
    <property type="component" value="Unassembled WGS sequence"/>
</dbReference>
<dbReference type="PROSITE" id="PS50075">
    <property type="entry name" value="CARRIER"/>
    <property type="match status" value="1"/>
</dbReference>
<dbReference type="InterPro" id="IPR001242">
    <property type="entry name" value="Condensation_dom"/>
</dbReference>
<accession>A0ABW7BUN0</accession>
<dbReference type="PROSITE" id="PS00012">
    <property type="entry name" value="PHOSPHOPANTETHEINE"/>
    <property type="match status" value="1"/>
</dbReference>
<reference evidence="6 7" key="1">
    <citation type="submission" date="2024-10" db="EMBL/GenBank/DDBJ databases">
        <title>The Natural Products Discovery Center: Release of the First 8490 Sequenced Strains for Exploring Actinobacteria Biosynthetic Diversity.</title>
        <authorList>
            <person name="Kalkreuter E."/>
            <person name="Kautsar S.A."/>
            <person name="Yang D."/>
            <person name="Bader C.D."/>
            <person name="Teijaro C.N."/>
            <person name="Fluegel L."/>
            <person name="Davis C.M."/>
            <person name="Simpson J.R."/>
            <person name="Lauterbach L."/>
            <person name="Steele A.D."/>
            <person name="Gui C."/>
            <person name="Meng S."/>
            <person name="Li G."/>
            <person name="Viehrig K."/>
            <person name="Ye F."/>
            <person name="Su P."/>
            <person name="Kiefer A.F."/>
            <person name="Nichols A."/>
            <person name="Cepeda A.J."/>
            <person name="Yan W."/>
            <person name="Fan B."/>
            <person name="Jiang Y."/>
            <person name="Adhikari A."/>
            <person name="Zheng C.-J."/>
            <person name="Schuster L."/>
            <person name="Cowan T.M."/>
            <person name="Smanski M.J."/>
            <person name="Chevrette M.G."/>
            <person name="De Carvalho L.P.S."/>
            <person name="Shen B."/>
        </authorList>
    </citation>
    <scope>NUCLEOTIDE SEQUENCE [LARGE SCALE GENOMIC DNA]</scope>
    <source>
        <strain evidence="6 7">NPDC048229</strain>
    </source>
</reference>
<dbReference type="InterPro" id="IPR020845">
    <property type="entry name" value="AMP-binding_CS"/>
</dbReference>
<dbReference type="InterPro" id="IPR009081">
    <property type="entry name" value="PP-bd_ACP"/>
</dbReference>
<dbReference type="Gene3D" id="3.30.300.30">
    <property type="match status" value="1"/>
</dbReference>
<dbReference type="InterPro" id="IPR025110">
    <property type="entry name" value="AMP-bd_C"/>
</dbReference>
<protein>
    <submittedName>
        <fullName evidence="6">Amino acid adenylation domain-containing protein</fullName>
    </submittedName>
</protein>
<dbReference type="Gene3D" id="2.30.38.10">
    <property type="entry name" value="Luciferase, Domain 3"/>
    <property type="match status" value="1"/>
</dbReference>
<gene>
    <name evidence="6" type="ORF">ACGFYS_12410</name>
</gene>
<sequence length="1083" mass="112435">MSEVLSRSDRIPASPAQRGVWLTDRLGLAREAFHMPLRISFDRVDTGALDRAVTAVTRRHPALSARLVEHDGEVWQEAAARRPGLVVLDAPADEAELERRLEEEAARPFSLETGPLSRFTLHRRADGSAELLFTAHHAVFDGNSKDVLARDLAAAYGSPPPPGAAVPTAAGSSARAGGPGRAGAFAPDAPAGPFEPHRPSPPDADPETVRRAAAWYGPRWAAATEPVLPAAPRTPSGTGAGGTVEWHLDGAGAGELAAAAALAGVTVFEFLLTALHALLRRYGGEAVPVSVPLSTRTPELADEIGMFVNELPVHAPPSDAPSPTADTGVPAPAAPDTAAFAAFAAAVRAELRAGYPYRRVPFGSAVTGLGPRVGLTAVSLGYRRRGADPEFAGTGARIAWAVYNRAARNTLHLQIVEAPGTAETPGGGLDFSLQYDPSALDRETARRIAGHYRTLLGGAVASPGAPLADLPLLNAAELRAVTTGPNATARPYPADRTVLDLVRAQAAATPGALAVSAAGTHLSYRELLLRVDRLTLDLRTAGVRPGDLVALHLDRTADLPAALLATLAAGAAYLPLDPGYPAERLALVLRDSGAVLLLADREPAPEVADAAPAVLRLPAPRQDPAGTGPGAPAGTPPGPDDVAYVLYTSGSTGRPKGVSVGHRALVNLLTSFAGLLGSGPGHAWLGLTSLSFDISALELYLPLITGGRLVLAPDGLAVDGPGLLALIGTEGVTHVQATPSGWRVMLAAGTGPDALSAVTGLAGGEALPLPLARELRARTARLFNVYGPTETTVWSTCAELPAAPERVTIGRPIANTQVYVVDERLRPAPLGIPGELLIGGDGVAHGYLGRPGLTAERFVRNPFGPPGTRLYRTGDQAVLTPDGELVFLGRIDDQVKIRGHRIELGEIESALLEHPGLAQAAVAVRTEEDGEPFLAGYLVPAAGARPPAPAELRDHLLRTLPAAMAPQRWLALERLPLTPNGKLDRRALPVPPRESPAPPVTGGAGDGDDGDGTTGTVRRIWAEVLGLPDVGPEDDLFDLGGHSLTVVRIAARIRDALGVEVDLDVFFDVPTPAGIAAAVRALR</sequence>
<dbReference type="PROSITE" id="PS00455">
    <property type="entry name" value="AMP_BINDING"/>
    <property type="match status" value="1"/>
</dbReference>
<feature type="domain" description="Carrier" evidence="5">
    <location>
        <begin position="1008"/>
        <end position="1083"/>
    </location>
</feature>